<dbReference type="GO" id="GO:0008233">
    <property type="term" value="F:peptidase activity"/>
    <property type="evidence" value="ECO:0007669"/>
    <property type="project" value="InterPro"/>
</dbReference>
<comment type="caution">
    <text evidence="14">The sequence shown here is derived from an EMBL/GenBank/DDBJ whole genome shotgun (WGS) entry which is preliminary data.</text>
</comment>
<feature type="transmembrane region" description="Helical" evidence="10">
    <location>
        <begin position="149"/>
        <end position="174"/>
    </location>
</feature>
<dbReference type="PANTHER" id="PTHR43394:SF1">
    <property type="entry name" value="ATP-BINDING CASSETTE SUB-FAMILY B MEMBER 10, MITOCHONDRIAL"/>
    <property type="match status" value="1"/>
</dbReference>
<dbReference type="SUPFAM" id="SSF52540">
    <property type="entry name" value="P-loop containing nucleoside triphosphate hydrolases"/>
    <property type="match status" value="1"/>
</dbReference>
<evidence type="ECO:0000256" key="7">
    <source>
        <dbReference type="ARBA" id="ARBA00022840"/>
    </source>
</evidence>
<keyword evidence="3" id="KW-1003">Cell membrane</keyword>
<dbReference type="SUPFAM" id="SSF90123">
    <property type="entry name" value="ABC transporter transmembrane region"/>
    <property type="match status" value="1"/>
</dbReference>
<evidence type="ECO:0000313" key="14">
    <source>
        <dbReference type="EMBL" id="GGD56781.1"/>
    </source>
</evidence>
<keyword evidence="5" id="KW-0547">Nucleotide-binding</keyword>
<evidence type="ECO:0000259" key="12">
    <source>
        <dbReference type="PROSITE" id="PS50929"/>
    </source>
</evidence>
<evidence type="ECO:0000256" key="10">
    <source>
        <dbReference type="SAM" id="Phobius"/>
    </source>
</evidence>
<accession>A0A916YR88</accession>
<dbReference type="Gene3D" id="1.20.1560.10">
    <property type="entry name" value="ABC transporter type 1, transmembrane domain"/>
    <property type="match status" value="1"/>
</dbReference>
<dbReference type="InterPro" id="IPR036640">
    <property type="entry name" value="ABC1_TM_sf"/>
</dbReference>
<organism evidence="14 15">
    <name type="scientific">Emticicia aquatilis</name>
    <dbReference type="NCBI Taxonomy" id="1537369"/>
    <lineage>
        <taxon>Bacteria</taxon>
        <taxon>Pseudomonadati</taxon>
        <taxon>Bacteroidota</taxon>
        <taxon>Cytophagia</taxon>
        <taxon>Cytophagales</taxon>
        <taxon>Leadbetterellaceae</taxon>
        <taxon>Emticicia</taxon>
    </lineage>
</organism>
<dbReference type="Proteomes" id="UP000609064">
    <property type="component" value="Unassembled WGS sequence"/>
</dbReference>
<dbReference type="PANTHER" id="PTHR43394">
    <property type="entry name" value="ATP-DEPENDENT PERMEASE MDL1, MITOCHONDRIAL"/>
    <property type="match status" value="1"/>
</dbReference>
<feature type="domain" description="ABC transporter" evidence="11">
    <location>
        <begin position="466"/>
        <end position="702"/>
    </location>
</feature>
<feature type="transmembrane region" description="Helical" evidence="10">
    <location>
        <begin position="186"/>
        <end position="207"/>
    </location>
</feature>
<dbReference type="GO" id="GO:0006508">
    <property type="term" value="P:proteolysis"/>
    <property type="evidence" value="ECO:0007669"/>
    <property type="project" value="InterPro"/>
</dbReference>
<dbReference type="InterPro" id="IPR005074">
    <property type="entry name" value="Peptidase_C39"/>
</dbReference>
<evidence type="ECO:0000256" key="4">
    <source>
        <dbReference type="ARBA" id="ARBA00022692"/>
    </source>
</evidence>
<dbReference type="PROSITE" id="PS50929">
    <property type="entry name" value="ABC_TM1F"/>
    <property type="match status" value="1"/>
</dbReference>
<dbReference type="Pfam" id="PF03412">
    <property type="entry name" value="Peptidase_C39"/>
    <property type="match status" value="1"/>
</dbReference>
<evidence type="ECO:0000256" key="9">
    <source>
        <dbReference type="ARBA" id="ARBA00023136"/>
    </source>
</evidence>
<reference evidence="14" key="1">
    <citation type="journal article" date="2014" name="Int. J. Syst. Evol. Microbiol.">
        <title>Complete genome sequence of Corynebacterium casei LMG S-19264T (=DSM 44701T), isolated from a smear-ripened cheese.</title>
        <authorList>
            <consortium name="US DOE Joint Genome Institute (JGI-PGF)"/>
            <person name="Walter F."/>
            <person name="Albersmeier A."/>
            <person name="Kalinowski J."/>
            <person name="Ruckert C."/>
        </authorList>
    </citation>
    <scope>NUCLEOTIDE SEQUENCE</scope>
    <source>
        <strain evidence="14">CGMCC 1.15958</strain>
    </source>
</reference>
<feature type="domain" description="ABC transmembrane type-1" evidence="12">
    <location>
        <begin position="151"/>
        <end position="432"/>
    </location>
</feature>
<keyword evidence="8 10" id="KW-1133">Transmembrane helix</keyword>
<dbReference type="InterPro" id="IPR011527">
    <property type="entry name" value="ABC1_TM_dom"/>
</dbReference>
<evidence type="ECO:0000256" key="6">
    <source>
        <dbReference type="ARBA" id="ARBA00022801"/>
    </source>
</evidence>
<dbReference type="InterPro" id="IPR003593">
    <property type="entry name" value="AAA+_ATPase"/>
</dbReference>
<dbReference type="GO" id="GO:0005886">
    <property type="term" value="C:plasma membrane"/>
    <property type="evidence" value="ECO:0007669"/>
    <property type="project" value="UniProtKB-SubCell"/>
</dbReference>
<evidence type="ECO:0000256" key="8">
    <source>
        <dbReference type="ARBA" id="ARBA00022989"/>
    </source>
</evidence>
<feature type="transmembrane region" description="Helical" evidence="10">
    <location>
        <begin position="289"/>
        <end position="308"/>
    </location>
</feature>
<reference evidence="14" key="2">
    <citation type="submission" date="2020-09" db="EMBL/GenBank/DDBJ databases">
        <authorList>
            <person name="Sun Q."/>
            <person name="Zhou Y."/>
        </authorList>
    </citation>
    <scope>NUCLEOTIDE SEQUENCE</scope>
    <source>
        <strain evidence="14">CGMCC 1.15958</strain>
    </source>
</reference>
<dbReference type="Pfam" id="PF00664">
    <property type="entry name" value="ABC_membrane"/>
    <property type="match status" value="1"/>
</dbReference>
<evidence type="ECO:0000259" key="13">
    <source>
        <dbReference type="PROSITE" id="PS50990"/>
    </source>
</evidence>
<dbReference type="AlphaFoldDB" id="A0A916YR88"/>
<evidence type="ECO:0000256" key="5">
    <source>
        <dbReference type="ARBA" id="ARBA00022741"/>
    </source>
</evidence>
<dbReference type="PROSITE" id="PS50893">
    <property type="entry name" value="ABC_TRANSPORTER_2"/>
    <property type="match status" value="1"/>
</dbReference>
<keyword evidence="4 10" id="KW-0812">Transmembrane</keyword>
<evidence type="ECO:0000256" key="3">
    <source>
        <dbReference type="ARBA" id="ARBA00022475"/>
    </source>
</evidence>
<name>A0A916YR88_9BACT</name>
<evidence type="ECO:0000256" key="1">
    <source>
        <dbReference type="ARBA" id="ARBA00004651"/>
    </source>
</evidence>
<dbReference type="InterPro" id="IPR027417">
    <property type="entry name" value="P-loop_NTPase"/>
</dbReference>
<dbReference type="Gene3D" id="3.90.70.10">
    <property type="entry name" value="Cysteine proteinases"/>
    <property type="match status" value="1"/>
</dbReference>
<keyword evidence="2" id="KW-0813">Transport</keyword>
<evidence type="ECO:0000313" key="15">
    <source>
        <dbReference type="Proteomes" id="UP000609064"/>
    </source>
</evidence>
<sequence>MISKFYGKNYSLEFLRDKTFITQTGVSLAGISDGAKSIGFRTKAVKIPFKILLEDAPKPCIVFWRQRHFVVVYEVTKTHVMVADPALGLEKYTHKDFLEAWHNGVYPEDTPGIALLLEPTQKFYESEDDKREGLSLNYFWGYLRPYKRFFIQIGVGMLLGAILSFIFPFLTQAVVDRGIEYQDMNFIYLILFGQLALFFGQMVSNFIQNWILMLISNRVNISLISDFLAKLMRLPISFFETRNQGDILQRINDHTIIQDFLTSSSLSVVFSVFNMLIFSVLLAIFSLPIFLIFIVSMILYFAWIYAFLKYRKRINLRRFDRLADNQSALVELVTGINEIKLQNIEDQKRWRWENIQARLFKIGIEDLKLSQYQETGAFFITHLKDILITFLAAKGVVEGDITFGTMLSIQGIVGQANAPLGTLLNFVHSAQDARISLDRLNEIHKKEDENPDDVPRTAQFSYYRDIIFQNLSFSYGGPSSPQILKNINLVLSEGKVTALVGSSGSGKTTLMKLLLKFYDPTGGNIFIGNRKLQDYHTGWWRKQCGVVMQDGFIFSDTIEKNIVGSDEITDPDRLNYAVYASNIFDIIESSPLGLATKIGGEGKGLSIGQKQRILIARSIYKNPPFLFFDEATSALDANNEKFIMENLNQFYAGRTVLVIAHRLSTVRNADNIVVLHQGEIVEEGKHQDLVERRGFYYELVKNQLELGN</sequence>
<dbReference type="InterPro" id="IPR039421">
    <property type="entry name" value="Type_1_exporter"/>
</dbReference>
<dbReference type="CDD" id="cd02418">
    <property type="entry name" value="Peptidase_C39B"/>
    <property type="match status" value="1"/>
</dbReference>
<dbReference type="CDD" id="cd18571">
    <property type="entry name" value="ABC_6TM_peptidase_like"/>
    <property type="match status" value="1"/>
</dbReference>
<evidence type="ECO:0000256" key="2">
    <source>
        <dbReference type="ARBA" id="ARBA00022448"/>
    </source>
</evidence>
<feature type="transmembrane region" description="Helical" evidence="10">
    <location>
        <begin position="260"/>
        <end position="283"/>
    </location>
</feature>
<dbReference type="GO" id="GO:0005524">
    <property type="term" value="F:ATP binding"/>
    <property type="evidence" value="ECO:0007669"/>
    <property type="project" value="UniProtKB-KW"/>
</dbReference>
<proteinExistence type="predicted"/>
<dbReference type="Gene3D" id="3.40.50.300">
    <property type="entry name" value="P-loop containing nucleotide triphosphate hydrolases"/>
    <property type="match status" value="1"/>
</dbReference>
<keyword evidence="15" id="KW-1185">Reference proteome</keyword>
<dbReference type="GO" id="GO:0016887">
    <property type="term" value="F:ATP hydrolysis activity"/>
    <property type="evidence" value="ECO:0007669"/>
    <property type="project" value="InterPro"/>
</dbReference>
<dbReference type="InterPro" id="IPR003439">
    <property type="entry name" value="ABC_transporter-like_ATP-bd"/>
</dbReference>
<gene>
    <name evidence="14" type="ORF">GCM10011514_21080</name>
</gene>
<protein>
    <submittedName>
        <fullName evidence="14">ABC transporter ATP-binding protein</fullName>
    </submittedName>
</protein>
<dbReference type="Pfam" id="PF00005">
    <property type="entry name" value="ABC_tran"/>
    <property type="match status" value="1"/>
</dbReference>
<keyword evidence="9 10" id="KW-0472">Membrane</keyword>
<dbReference type="PROSITE" id="PS50990">
    <property type="entry name" value="PEPTIDASE_C39"/>
    <property type="match status" value="1"/>
</dbReference>
<dbReference type="SMART" id="SM00382">
    <property type="entry name" value="AAA"/>
    <property type="match status" value="1"/>
</dbReference>
<keyword evidence="6" id="KW-0378">Hydrolase</keyword>
<dbReference type="FunFam" id="3.40.50.300:FF:000299">
    <property type="entry name" value="ABC transporter ATP-binding protein/permease"/>
    <property type="match status" value="1"/>
</dbReference>
<keyword evidence="7 14" id="KW-0067">ATP-binding</keyword>
<comment type="subcellular location">
    <subcellularLocation>
        <location evidence="1">Cell membrane</location>
        <topology evidence="1">Multi-pass membrane protein</topology>
    </subcellularLocation>
</comment>
<dbReference type="GO" id="GO:0015421">
    <property type="term" value="F:ABC-type oligopeptide transporter activity"/>
    <property type="evidence" value="ECO:0007669"/>
    <property type="project" value="TreeGrafter"/>
</dbReference>
<dbReference type="EMBL" id="BMKK01000004">
    <property type="protein sequence ID" value="GGD56781.1"/>
    <property type="molecule type" value="Genomic_DNA"/>
</dbReference>
<feature type="domain" description="Peptidase C39" evidence="13">
    <location>
        <begin position="1"/>
        <end position="108"/>
    </location>
</feature>
<evidence type="ECO:0000259" key="11">
    <source>
        <dbReference type="PROSITE" id="PS50893"/>
    </source>
</evidence>